<dbReference type="EMBL" id="JAULSO010000002">
    <property type="protein sequence ID" value="KAK3687261.1"/>
    <property type="molecule type" value="Genomic_DNA"/>
</dbReference>
<accession>A0AAE0X713</accession>
<evidence type="ECO:0000313" key="3">
    <source>
        <dbReference type="Proteomes" id="UP001270362"/>
    </source>
</evidence>
<keyword evidence="1" id="KW-0732">Signal</keyword>
<feature type="signal peptide" evidence="1">
    <location>
        <begin position="1"/>
        <end position="18"/>
    </location>
</feature>
<organism evidence="2 3">
    <name type="scientific">Podospora appendiculata</name>
    <dbReference type="NCBI Taxonomy" id="314037"/>
    <lineage>
        <taxon>Eukaryota</taxon>
        <taxon>Fungi</taxon>
        <taxon>Dikarya</taxon>
        <taxon>Ascomycota</taxon>
        <taxon>Pezizomycotina</taxon>
        <taxon>Sordariomycetes</taxon>
        <taxon>Sordariomycetidae</taxon>
        <taxon>Sordariales</taxon>
        <taxon>Podosporaceae</taxon>
        <taxon>Podospora</taxon>
    </lineage>
</organism>
<sequence length="71" mass="7940">MISFVLIFGGWVTPPALVWFDAACPVRWGRFQGCISPMDVQMKSTRPPLPGVKVAWQCVTPTAQWRLPVLP</sequence>
<comment type="caution">
    <text evidence="2">The sequence shown here is derived from an EMBL/GenBank/DDBJ whole genome shotgun (WGS) entry which is preliminary data.</text>
</comment>
<reference evidence="2" key="2">
    <citation type="submission" date="2023-06" db="EMBL/GenBank/DDBJ databases">
        <authorList>
            <consortium name="Lawrence Berkeley National Laboratory"/>
            <person name="Haridas S."/>
            <person name="Hensen N."/>
            <person name="Bonometti L."/>
            <person name="Westerberg I."/>
            <person name="Brannstrom I.O."/>
            <person name="Guillou S."/>
            <person name="Cros-Aarteil S."/>
            <person name="Calhoun S."/>
            <person name="Kuo A."/>
            <person name="Mondo S."/>
            <person name="Pangilinan J."/>
            <person name="Riley R."/>
            <person name="Labutti K."/>
            <person name="Andreopoulos B."/>
            <person name="Lipzen A."/>
            <person name="Chen C."/>
            <person name="Yanf M."/>
            <person name="Daum C."/>
            <person name="Ng V."/>
            <person name="Clum A."/>
            <person name="Steindorff A."/>
            <person name="Ohm R."/>
            <person name="Martin F."/>
            <person name="Silar P."/>
            <person name="Natvig D."/>
            <person name="Lalanne C."/>
            <person name="Gautier V."/>
            <person name="Ament-Velasquez S.L."/>
            <person name="Kruys A."/>
            <person name="Hutchinson M.I."/>
            <person name="Powell A.J."/>
            <person name="Barry K."/>
            <person name="Miller A.N."/>
            <person name="Grigoriev I.V."/>
            <person name="Debuchy R."/>
            <person name="Gladieux P."/>
            <person name="Thoren M.H."/>
            <person name="Johannesson H."/>
        </authorList>
    </citation>
    <scope>NUCLEOTIDE SEQUENCE</scope>
    <source>
        <strain evidence="2">CBS 314.62</strain>
    </source>
</reference>
<dbReference type="Proteomes" id="UP001270362">
    <property type="component" value="Unassembled WGS sequence"/>
</dbReference>
<name>A0AAE0X713_9PEZI</name>
<evidence type="ECO:0000313" key="2">
    <source>
        <dbReference type="EMBL" id="KAK3687261.1"/>
    </source>
</evidence>
<reference evidence="2" key="1">
    <citation type="journal article" date="2023" name="Mol. Phylogenet. Evol.">
        <title>Genome-scale phylogeny and comparative genomics of the fungal order Sordariales.</title>
        <authorList>
            <person name="Hensen N."/>
            <person name="Bonometti L."/>
            <person name="Westerberg I."/>
            <person name="Brannstrom I.O."/>
            <person name="Guillou S."/>
            <person name="Cros-Aarteil S."/>
            <person name="Calhoun S."/>
            <person name="Haridas S."/>
            <person name="Kuo A."/>
            <person name="Mondo S."/>
            <person name="Pangilinan J."/>
            <person name="Riley R."/>
            <person name="LaButti K."/>
            <person name="Andreopoulos B."/>
            <person name="Lipzen A."/>
            <person name="Chen C."/>
            <person name="Yan M."/>
            <person name="Daum C."/>
            <person name="Ng V."/>
            <person name="Clum A."/>
            <person name="Steindorff A."/>
            <person name="Ohm R.A."/>
            <person name="Martin F."/>
            <person name="Silar P."/>
            <person name="Natvig D.O."/>
            <person name="Lalanne C."/>
            <person name="Gautier V."/>
            <person name="Ament-Velasquez S.L."/>
            <person name="Kruys A."/>
            <person name="Hutchinson M.I."/>
            <person name="Powell A.J."/>
            <person name="Barry K."/>
            <person name="Miller A.N."/>
            <person name="Grigoriev I.V."/>
            <person name="Debuchy R."/>
            <person name="Gladieux P."/>
            <person name="Hiltunen Thoren M."/>
            <person name="Johannesson H."/>
        </authorList>
    </citation>
    <scope>NUCLEOTIDE SEQUENCE</scope>
    <source>
        <strain evidence="2">CBS 314.62</strain>
    </source>
</reference>
<gene>
    <name evidence="2" type="ORF">B0T22DRAFT_123719</name>
</gene>
<proteinExistence type="predicted"/>
<evidence type="ECO:0000256" key="1">
    <source>
        <dbReference type="SAM" id="SignalP"/>
    </source>
</evidence>
<dbReference type="AlphaFoldDB" id="A0AAE0X713"/>
<evidence type="ECO:0008006" key="4">
    <source>
        <dbReference type="Google" id="ProtNLM"/>
    </source>
</evidence>
<protein>
    <recommendedName>
        <fullName evidence="4">Secreted protein</fullName>
    </recommendedName>
</protein>
<feature type="chain" id="PRO_5042283360" description="Secreted protein" evidence="1">
    <location>
        <begin position="19"/>
        <end position="71"/>
    </location>
</feature>
<keyword evidence="3" id="KW-1185">Reference proteome</keyword>